<gene>
    <name evidence="5" type="ORF">LCGC14_0077430</name>
</gene>
<dbReference type="Pfam" id="PF01965">
    <property type="entry name" value="DJ-1_PfpI"/>
    <property type="match status" value="1"/>
</dbReference>
<dbReference type="InterPro" id="IPR018060">
    <property type="entry name" value="HTH_AraC"/>
</dbReference>
<dbReference type="Gene3D" id="3.40.50.880">
    <property type="match status" value="1"/>
</dbReference>
<evidence type="ECO:0000259" key="4">
    <source>
        <dbReference type="PROSITE" id="PS01124"/>
    </source>
</evidence>
<dbReference type="PANTHER" id="PTHR43130">
    <property type="entry name" value="ARAC-FAMILY TRANSCRIPTIONAL REGULATOR"/>
    <property type="match status" value="1"/>
</dbReference>
<organism evidence="5">
    <name type="scientific">marine sediment metagenome</name>
    <dbReference type="NCBI Taxonomy" id="412755"/>
    <lineage>
        <taxon>unclassified sequences</taxon>
        <taxon>metagenomes</taxon>
        <taxon>ecological metagenomes</taxon>
    </lineage>
</organism>
<name>A0A0F9VK22_9ZZZZ</name>
<dbReference type="InterPro" id="IPR029062">
    <property type="entry name" value="Class_I_gatase-like"/>
</dbReference>
<dbReference type="InterPro" id="IPR009057">
    <property type="entry name" value="Homeodomain-like_sf"/>
</dbReference>
<dbReference type="InterPro" id="IPR020449">
    <property type="entry name" value="Tscrpt_reg_AraC-type_HTH"/>
</dbReference>
<evidence type="ECO:0000256" key="3">
    <source>
        <dbReference type="ARBA" id="ARBA00023163"/>
    </source>
</evidence>
<dbReference type="EMBL" id="LAZR01000019">
    <property type="protein sequence ID" value="KKO05471.1"/>
    <property type="molecule type" value="Genomic_DNA"/>
</dbReference>
<evidence type="ECO:0000256" key="2">
    <source>
        <dbReference type="ARBA" id="ARBA00023125"/>
    </source>
</evidence>
<dbReference type="SMART" id="SM00342">
    <property type="entry name" value="HTH_ARAC"/>
    <property type="match status" value="1"/>
</dbReference>
<reference evidence="5" key="1">
    <citation type="journal article" date="2015" name="Nature">
        <title>Complex archaea that bridge the gap between prokaryotes and eukaryotes.</title>
        <authorList>
            <person name="Spang A."/>
            <person name="Saw J.H."/>
            <person name="Jorgensen S.L."/>
            <person name="Zaremba-Niedzwiedzka K."/>
            <person name="Martijn J."/>
            <person name="Lind A.E."/>
            <person name="van Eijk R."/>
            <person name="Schleper C."/>
            <person name="Guy L."/>
            <person name="Ettema T.J."/>
        </authorList>
    </citation>
    <scope>NUCLEOTIDE SEQUENCE</scope>
</reference>
<keyword evidence="2" id="KW-0238">DNA-binding</keyword>
<dbReference type="InterPro" id="IPR018062">
    <property type="entry name" value="HTH_AraC-typ_CS"/>
</dbReference>
<dbReference type="AlphaFoldDB" id="A0A0F9VK22"/>
<dbReference type="Gene3D" id="1.10.10.60">
    <property type="entry name" value="Homeodomain-like"/>
    <property type="match status" value="2"/>
</dbReference>
<sequence length="338" mass="38536">MKRICILAFPQALASSMAIPLEMISAADTIFRLRHQQRKSTVKLQIVAEDNNSITVSGGMSINPGCRLADTGICDLIFVPALWGNPRAAVMQHSASVAWLTQQYAAGATVCSVGSGSYFPGAAGLLDGKPATTHWRYFDDFESRYPRIKLQRKRFITHQDRLYCTGSVNAVRDVMLHFVEQLFDSSTADEVARHFTHELKRSYESLLLAVDQQDTHHDELIIKVQEWLQKHYQRDIRMRDLAPRFGLNARSFNRRFRQAANKTPVEYLQEVRIYQARELLKHSNLSIAEIAFAVGYQDVSYFTGLFRRMHDVTPNAYRRLVRTKLFNVGTRHTPGNDG</sequence>
<evidence type="ECO:0000256" key="1">
    <source>
        <dbReference type="ARBA" id="ARBA00023015"/>
    </source>
</evidence>
<feature type="domain" description="HTH araC/xylS-type" evidence="4">
    <location>
        <begin position="222"/>
        <end position="320"/>
    </location>
</feature>
<protein>
    <recommendedName>
        <fullName evidence="4">HTH araC/xylS-type domain-containing protein</fullName>
    </recommendedName>
</protein>
<dbReference type="PANTHER" id="PTHR43130:SF11">
    <property type="entry name" value="TRANSCRIPTIONAL REGULATORY PROTEIN"/>
    <property type="match status" value="1"/>
</dbReference>
<dbReference type="GO" id="GO:0003700">
    <property type="term" value="F:DNA-binding transcription factor activity"/>
    <property type="evidence" value="ECO:0007669"/>
    <property type="project" value="InterPro"/>
</dbReference>
<dbReference type="PROSITE" id="PS01124">
    <property type="entry name" value="HTH_ARAC_FAMILY_2"/>
    <property type="match status" value="1"/>
</dbReference>
<dbReference type="Pfam" id="PF12833">
    <property type="entry name" value="HTH_18"/>
    <property type="match status" value="1"/>
</dbReference>
<keyword evidence="3" id="KW-0804">Transcription</keyword>
<dbReference type="SUPFAM" id="SSF52317">
    <property type="entry name" value="Class I glutamine amidotransferase-like"/>
    <property type="match status" value="1"/>
</dbReference>
<dbReference type="SUPFAM" id="SSF46689">
    <property type="entry name" value="Homeodomain-like"/>
    <property type="match status" value="2"/>
</dbReference>
<keyword evidence="1" id="KW-0805">Transcription regulation</keyword>
<dbReference type="InterPro" id="IPR052158">
    <property type="entry name" value="INH-QAR"/>
</dbReference>
<accession>A0A0F9VK22</accession>
<dbReference type="InterPro" id="IPR002818">
    <property type="entry name" value="DJ-1/PfpI"/>
</dbReference>
<proteinExistence type="predicted"/>
<comment type="caution">
    <text evidence="5">The sequence shown here is derived from an EMBL/GenBank/DDBJ whole genome shotgun (WGS) entry which is preliminary data.</text>
</comment>
<dbReference type="CDD" id="cd03138">
    <property type="entry name" value="GATase1_AraC_2"/>
    <property type="match status" value="1"/>
</dbReference>
<dbReference type="PROSITE" id="PS00041">
    <property type="entry name" value="HTH_ARAC_FAMILY_1"/>
    <property type="match status" value="1"/>
</dbReference>
<evidence type="ECO:0000313" key="5">
    <source>
        <dbReference type="EMBL" id="KKO05471.1"/>
    </source>
</evidence>
<dbReference type="PRINTS" id="PR00032">
    <property type="entry name" value="HTHARAC"/>
</dbReference>
<dbReference type="GO" id="GO:0043565">
    <property type="term" value="F:sequence-specific DNA binding"/>
    <property type="evidence" value="ECO:0007669"/>
    <property type="project" value="InterPro"/>
</dbReference>